<keyword evidence="3" id="KW-0808">Transferase</keyword>
<evidence type="ECO:0000256" key="1">
    <source>
        <dbReference type="ARBA" id="ARBA00034120"/>
    </source>
</evidence>
<name>A0ABW5YC13_9SPHI</name>
<protein>
    <submittedName>
        <fullName evidence="3">Reverse transcriptase/maturase family protein</fullName>
        <ecNumber evidence="3">2.7.7.49</ecNumber>
    </submittedName>
</protein>
<dbReference type="GO" id="GO:0003964">
    <property type="term" value="F:RNA-directed DNA polymerase activity"/>
    <property type="evidence" value="ECO:0007669"/>
    <property type="project" value="UniProtKB-KW"/>
</dbReference>
<organism evidence="3 4">
    <name type="scientific">Mucilaginibacter ximonensis</name>
    <dbReference type="NCBI Taxonomy" id="538021"/>
    <lineage>
        <taxon>Bacteria</taxon>
        <taxon>Pseudomonadati</taxon>
        <taxon>Bacteroidota</taxon>
        <taxon>Sphingobacteriia</taxon>
        <taxon>Sphingobacteriales</taxon>
        <taxon>Sphingobacteriaceae</taxon>
        <taxon>Mucilaginibacter</taxon>
    </lineage>
</organism>
<dbReference type="EMBL" id="JBHUPD010000002">
    <property type="protein sequence ID" value="MFD2872341.1"/>
    <property type="molecule type" value="Genomic_DNA"/>
</dbReference>
<comment type="caution">
    <text evidence="3">The sequence shown here is derived from an EMBL/GenBank/DDBJ whole genome shotgun (WGS) entry which is preliminary data.</text>
</comment>
<dbReference type="SUPFAM" id="SSF56672">
    <property type="entry name" value="DNA/RNA polymerases"/>
    <property type="match status" value="1"/>
</dbReference>
<gene>
    <name evidence="3" type="ORF">ACFS5N_07685</name>
</gene>
<dbReference type="InterPro" id="IPR043502">
    <property type="entry name" value="DNA/RNA_pol_sf"/>
</dbReference>
<reference evidence="4" key="1">
    <citation type="journal article" date="2019" name="Int. J. Syst. Evol. Microbiol.">
        <title>The Global Catalogue of Microorganisms (GCM) 10K type strain sequencing project: providing services to taxonomists for standard genome sequencing and annotation.</title>
        <authorList>
            <consortium name="The Broad Institute Genomics Platform"/>
            <consortium name="The Broad Institute Genome Sequencing Center for Infectious Disease"/>
            <person name="Wu L."/>
            <person name="Ma J."/>
        </authorList>
    </citation>
    <scope>NUCLEOTIDE SEQUENCE [LARGE SCALE GENOMIC DNA]</scope>
    <source>
        <strain evidence="4">KCTC 22437</strain>
    </source>
</reference>
<keyword evidence="3" id="KW-0695">RNA-directed DNA polymerase</keyword>
<evidence type="ECO:0000313" key="3">
    <source>
        <dbReference type="EMBL" id="MFD2872341.1"/>
    </source>
</evidence>
<dbReference type="CDD" id="cd01651">
    <property type="entry name" value="RT_G2_intron"/>
    <property type="match status" value="1"/>
</dbReference>
<dbReference type="RefSeq" id="WP_377183919.1">
    <property type="nucleotide sequence ID" value="NZ_JBHUPD010000002.1"/>
</dbReference>
<accession>A0ABW5YC13</accession>
<dbReference type="Pfam" id="PF00078">
    <property type="entry name" value="RVT_1"/>
    <property type="match status" value="1"/>
</dbReference>
<dbReference type="Proteomes" id="UP001597557">
    <property type="component" value="Unassembled WGS sequence"/>
</dbReference>
<dbReference type="PROSITE" id="PS50878">
    <property type="entry name" value="RT_POL"/>
    <property type="match status" value="1"/>
</dbReference>
<feature type="domain" description="Reverse transcriptase" evidence="2">
    <location>
        <begin position="122"/>
        <end position="425"/>
    </location>
</feature>
<dbReference type="EC" id="2.7.7.49" evidence="3"/>
<dbReference type="PANTHER" id="PTHR34047:SF8">
    <property type="entry name" value="PROTEIN YKFC"/>
    <property type="match status" value="1"/>
</dbReference>
<evidence type="ECO:0000259" key="2">
    <source>
        <dbReference type="PROSITE" id="PS50878"/>
    </source>
</evidence>
<keyword evidence="3" id="KW-0548">Nucleotidyltransferase</keyword>
<dbReference type="InterPro" id="IPR000477">
    <property type="entry name" value="RT_dom"/>
</dbReference>
<dbReference type="PANTHER" id="PTHR34047">
    <property type="entry name" value="NUCLEAR INTRON MATURASE 1, MITOCHONDRIAL-RELATED"/>
    <property type="match status" value="1"/>
</dbReference>
<sequence length="575" mass="67829">MPNYEGYFSAKAIIKILCKYRLKQAKTIHKYHLLRDISLHPKSLLLLESKKKTDLNLEDLFPPRRTWVRPNLVSRKKIDNTHNIRIQSLYKTIITTHLNVQQKELIPPQWYLNLQRFIEKIQRQAKDPDSQHLNRPVIKPIKKENSPACKICRPISIYTLEDRILISFTARYLTDKFDPHLHNCSYAFRSSRIAELKNHHHTIEQILKYRKQRSKQSIYVAEADLEKFFDAINHRVIKSALEKFALKVTNSGSTIDDRAIKIFHQYLASYTFNKDVFVKNDTDYFIPFKIPNGRFEWPIEQLKKLYTDINDENIGVPQGGALSCLIANMVLHDVDEEVDGSPKDNELLYLRFCDDMILLHTDESLCTAALNRYEQKVSSLNLLMHKPEFILQYGEGFWKKKSKRPYHWARASLDKRNVPWLGFVGYQIRFDGAIRVRKKSIKKEALKQKAEVKEVLKALNISDKTKHEINENSRKSKRQQTYALKNRLISMSVGRVKLHNYRTAKNGLCWTNGFQCLTMNPVSKSQCRFLDRNRYKKLRYFKKRLSHLIKETENKDDNLKPIFFGHPFSYHGFLK</sequence>
<proteinExistence type="inferred from homology"/>
<evidence type="ECO:0000313" key="4">
    <source>
        <dbReference type="Proteomes" id="UP001597557"/>
    </source>
</evidence>
<comment type="similarity">
    <text evidence="1">Belongs to the bacterial reverse transcriptase family.</text>
</comment>
<dbReference type="InterPro" id="IPR051083">
    <property type="entry name" value="GrpII_Intron_Splice-Mob/Def"/>
</dbReference>
<keyword evidence="4" id="KW-1185">Reference proteome</keyword>